<dbReference type="OrthoDB" id="9812878at2"/>
<comment type="similarity">
    <text evidence="6">Belongs to the nlpA lipoprotein family.</text>
</comment>
<feature type="lipid moiety-binding region" description="S-diacylglycerol cysteine" evidence="7">
    <location>
        <position position="23"/>
    </location>
</feature>
<dbReference type="GO" id="GO:0016020">
    <property type="term" value="C:membrane"/>
    <property type="evidence" value="ECO:0007669"/>
    <property type="project" value="UniProtKB-SubCell"/>
</dbReference>
<sequence>MKLWKKIVASVAIALPVFALAACGNSSSSSSANKTVKVGIMTNDKEIWQDIQKRLKKQDVNIKLVEFTDYNTPNKALDDGDIQLNSFQTIQFMDAWNKKHKDTITSVGNTYLGPMRAYSNKIKSLSALKKGDTVSVPNDAANEGRALQLLEQKGLIKLKSGVTNPTTRDITENKLNLKITELDAAQTARSMNDVDAAIVNNDIAAAAKLTPSKAISVEKIGKNSAPFINIIAAASKKDKKNATYKKIVKAYQTKQTEKLMKKYYKGSTVPAWK</sequence>
<reference evidence="9 10" key="1">
    <citation type="journal article" date="2015" name="Genome Announc.">
        <title>Expanding the biotechnology potential of lactobacilli through comparative genomics of 213 strains and associated genera.</title>
        <authorList>
            <person name="Sun Z."/>
            <person name="Harris H.M."/>
            <person name="McCann A."/>
            <person name="Guo C."/>
            <person name="Argimon S."/>
            <person name="Zhang W."/>
            <person name="Yang X."/>
            <person name="Jeffery I.B."/>
            <person name="Cooney J.C."/>
            <person name="Kagawa T.F."/>
            <person name="Liu W."/>
            <person name="Song Y."/>
            <person name="Salvetti E."/>
            <person name="Wrobel A."/>
            <person name="Rasinkangas P."/>
            <person name="Parkhill J."/>
            <person name="Rea M.C."/>
            <person name="O'Sullivan O."/>
            <person name="Ritari J."/>
            <person name="Douillard F.P."/>
            <person name="Paul Ross R."/>
            <person name="Yang R."/>
            <person name="Briner A.E."/>
            <person name="Felis G.E."/>
            <person name="de Vos W.M."/>
            <person name="Barrangou R."/>
            <person name="Klaenhammer T.R."/>
            <person name="Caufield P.W."/>
            <person name="Cui Y."/>
            <person name="Zhang H."/>
            <person name="O'Toole P.W."/>
        </authorList>
    </citation>
    <scope>NUCLEOTIDE SEQUENCE [LARGE SCALE GENOMIC DNA]</scope>
    <source>
        <strain evidence="9 10">DSM 13343</strain>
    </source>
</reference>
<feature type="chain" id="PRO_5006409996" description="Lipoprotein" evidence="8">
    <location>
        <begin position="22"/>
        <end position="273"/>
    </location>
</feature>
<keyword evidence="5 6" id="KW-0449">Lipoprotein</keyword>
<evidence type="ECO:0000313" key="9">
    <source>
        <dbReference type="EMBL" id="KRL52216.1"/>
    </source>
</evidence>
<dbReference type="Proteomes" id="UP000051790">
    <property type="component" value="Unassembled WGS sequence"/>
</dbReference>
<dbReference type="AlphaFoldDB" id="A0A0R1RFS8"/>
<keyword evidence="2 8" id="KW-0732">Signal</keyword>
<name>A0A0R1RFS8_9LACO</name>
<dbReference type="EMBL" id="AZEU01000043">
    <property type="protein sequence ID" value="KRL52216.1"/>
    <property type="molecule type" value="Genomic_DNA"/>
</dbReference>
<keyword evidence="10" id="KW-1185">Reference proteome</keyword>
<evidence type="ECO:0000256" key="2">
    <source>
        <dbReference type="ARBA" id="ARBA00022729"/>
    </source>
</evidence>
<evidence type="ECO:0000256" key="6">
    <source>
        <dbReference type="PIRNR" id="PIRNR002854"/>
    </source>
</evidence>
<dbReference type="RefSeq" id="WP_054717141.1">
    <property type="nucleotide sequence ID" value="NZ_AZEU01000043.1"/>
</dbReference>
<comment type="subcellular location">
    <subcellularLocation>
        <location evidence="1">Membrane</location>
        <topology evidence="1">Lipid-anchor</topology>
    </subcellularLocation>
</comment>
<dbReference type="SUPFAM" id="SSF53850">
    <property type="entry name" value="Periplasmic binding protein-like II"/>
    <property type="match status" value="1"/>
</dbReference>
<evidence type="ECO:0000256" key="3">
    <source>
        <dbReference type="ARBA" id="ARBA00023136"/>
    </source>
</evidence>
<protein>
    <recommendedName>
        <fullName evidence="6">Lipoprotein</fullName>
    </recommendedName>
</protein>
<dbReference type="InterPro" id="IPR004872">
    <property type="entry name" value="Lipoprotein_NlpA"/>
</dbReference>
<dbReference type="Pfam" id="PF03180">
    <property type="entry name" value="Lipoprotein_9"/>
    <property type="match status" value="1"/>
</dbReference>
<keyword evidence="4" id="KW-0564">Palmitate</keyword>
<evidence type="ECO:0000256" key="1">
    <source>
        <dbReference type="ARBA" id="ARBA00004635"/>
    </source>
</evidence>
<accession>A0A0R1RFS8</accession>
<gene>
    <name evidence="9" type="ORF">FD01_GL002604</name>
</gene>
<evidence type="ECO:0000256" key="7">
    <source>
        <dbReference type="PIRSR" id="PIRSR002854-1"/>
    </source>
</evidence>
<proteinExistence type="inferred from homology"/>
<dbReference type="PROSITE" id="PS51257">
    <property type="entry name" value="PROKAR_LIPOPROTEIN"/>
    <property type="match status" value="1"/>
</dbReference>
<dbReference type="Gene3D" id="3.40.190.10">
    <property type="entry name" value="Periplasmic binding protein-like II"/>
    <property type="match status" value="2"/>
</dbReference>
<dbReference type="PANTHER" id="PTHR30429">
    <property type="entry name" value="D-METHIONINE-BINDING LIPOPROTEIN METQ"/>
    <property type="match status" value="1"/>
</dbReference>
<dbReference type="PATRIC" id="fig|1423769.4.peg.2810"/>
<dbReference type="PANTHER" id="PTHR30429:SF3">
    <property type="entry name" value="LIPOPROTEIN"/>
    <property type="match status" value="1"/>
</dbReference>
<evidence type="ECO:0000256" key="4">
    <source>
        <dbReference type="ARBA" id="ARBA00023139"/>
    </source>
</evidence>
<organism evidence="9 10">
    <name type="scientific">Lacticaseibacillus manihotivorans DSM 13343 = JCM 12514</name>
    <dbReference type="NCBI Taxonomy" id="1423769"/>
    <lineage>
        <taxon>Bacteria</taxon>
        <taxon>Bacillati</taxon>
        <taxon>Bacillota</taxon>
        <taxon>Bacilli</taxon>
        <taxon>Lactobacillales</taxon>
        <taxon>Lactobacillaceae</taxon>
        <taxon>Lacticaseibacillus</taxon>
    </lineage>
</organism>
<evidence type="ECO:0000256" key="5">
    <source>
        <dbReference type="ARBA" id="ARBA00023288"/>
    </source>
</evidence>
<keyword evidence="3" id="KW-0472">Membrane</keyword>
<evidence type="ECO:0000256" key="8">
    <source>
        <dbReference type="SAM" id="SignalP"/>
    </source>
</evidence>
<feature type="signal peptide" evidence="8">
    <location>
        <begin position="1"/>
        <end position="21"/>
    </location>
</feature>
<dbReference type="PIRSF" id="PIRSF002854">
    <property type="entry name" value="MetQ"/>
    <property type="match status" value="1"/>
</dbReference>
<comment type="caution">
    <text evidence="9">The sequence shown here is derived from an EMBL/GenBank/DDBJ whole genome shotgun (WGS) entry which is preliminary data.</text>
</comment>
<evidence type="ECO:0000313" key="10">
    <source>
        <dbReference type="Proteomes" id="UP000051790"/>
    </source>
</evidence>